<reference evidence="1 2" key="1">
    <citation type="submission" date="2020-07" db="EMBL/GenBank/DDBJ databases">
        <title>Pseudogemmobacter sp. nov., isolated from poultry manure in Taiwan.</title>
        <authorList>
            <person name="Lin S.-Y."/>
            <person name="Tang Y.-S."/>
            <person name="Young C.-C."/>
        </authorList>
    </citation>
    <scope>NUCLEOTIDE SEQUENCE [LARGE SCALE GENOMIC DNA]</scope>
    <source>
        <strain evidence="1 2">CC-YST710</strain>
    </source>
</reference>
<evidence type="ECO:0000313" key="2">
    <source>
        <dbReference type="Proteomes" id="UP001198571"/>
    </source>
</evidence>
<dbReference type="Gene3D" id="3.40.50.720">
    <property type="entry name" value="NAD(P)-binding Rossmann-like Domain"/>
    <property type="match status" value="1"/>
</dbReference>
<protein>
    <recommendedName>
        <fullName evidence="3">Gfo/Idh/MocA-like oxidoreductase N-terminal domain-containing protein</fullName>
    </recommendedName>
</protein>
<organism evidence="1 2">
    <name type="scientific">Pseudogemmobacter faecipullorum</name>
    <dbReference type="NCBI Taxonomy" id="2755041"/>
    <lineage>
        <taxon>Bacteria</taxon>
        <taxon>Pseudomonadati</taxon>
        <taxon>Pseudomonadota</taxon>
        <taxon>Alphaproteobacteria</taxon>
        <taxon>Rhodobacterales</taxon>
        <taxon>Paracoccaceae</taxon>
        <taxon>Pseudogemmobacter</taxon>
    </lineage>
</organism>
<keyword evidence="2" id="KW-1185">Reference proteome</keyword>
<dbReference type="RefSeq" id="WP_226933319.1">
    <property type="nucleotide sequence ID" value="NZ_JACDXX010000001.1"/>
</dbReference>
<dbReference type="InterPro" id="IPR036291">
    <property type="entry name" value="NAD(P)-bd_dom_sf"/>
</dbReference>
<sequence>MRRDSGQTSASVVLMGCGNIGFRHLQALASMAIPVQIFIIEPVLALHPRIQALIGEESAKGRHRFALAASLAEAGVPAEVGLAVIATGSLHRRAAWEDLCAVTRPAAVIFEKVLFTTLRDLDEVGARLARQGIAGYVNCGRRGFADYHRLQARFASTGIPVDLAVAGSSYGLASNLVHFLDLAEFLNQAELVSLDFSGLEPATVSSKRGDYIEIFGRVEGRLSNGARFSAFCENREGLEIGVTLQPQGGAVLRLDERAGTLSEAGAVTPFGIRFVSGMPDLYEGLFQGRGSALTPYAASARQHRIYLNALRPWLGLSNATDDPCPVS</sequence>
<dbReference type="EMBL" id="JACDXX010000001">
    <property type="protein sequence ID" value="MCB5408445.1"/>
    <property type="molecule type" value="Genomic_DNA"/>
</dbReference>
<gene>
    <name evidence="1" type="ORF">H0485_00300</name>
</gene>
<dbReference type="SUPFAM" id="SSF51735">
    <property type="entry name" value="NAD(P)-binding Rossmann-fold domains"/>
    <property type="match status" value="1"/>
</dbReference>
<evidence type="ECO:0008006" key="3">
    <source>
        <dbReference type="Google" id="ProtNLM"/>
    </source>
</evidence>
<evidence type="ECO:0000313" key="1">
    <source>
        <dbReference type="EMBL" id="MCB5408445.1"/>
    </source>
</evidence>
<comment type="caution">
    <text evidence="1">The sequence shown here is derived from an EMBL/GenBank/DDBJ whole genome shotgun (WGS) entry which is preliminary data.</text>
</comment>
<accession>A0ABS8CGE4</accession>
<proteinExistence type="predicted"/>
<name>A0ABS8CGE4_9RHOB</name>
<dbReference type="PROSITE" id="PS51257">
    <property type="entry name" value="PROKAR_LIPOPROTEIN"/>
    <property type="match status" value="1"/>
</dbReference>
<dbReference type="Proteomes" id="UP001198571">
    <property type="component" value="Unassembled WGS sequence"/>
</dbReference>